<protein>
    <submittedName>
        <fullName evidence="2">Uncharacterized protein</fullName>
    </submittedName>
</protein>
<dbReference type="OrthoDB" id="5565264at2"/>
<feature type="coiled-coil region" evidence="1">
    <location>
        <begin position="207"/>
        <end position="292"/>
    </location>
</feature>
<sequence>MSSDNSLLDAWLIEAKLDLFNNPVQEVWDPGFDGERRIVLSKLGPYTRLYVRPQKFVPRFFHTVYPLPVEEWPLTMETSLYSGFCTLQTCLNIHFQATFNYAQRNMEALAHINQQVKSSYEGLIRDIVDGELRSTKDGNWVLTGLAALEKKIENLINETLLLRHIQCRTTCTLKPLFEELSDDDALDGKFAQETVYLNVLKKNFEFREKHNQELFRQSEELESQRLQHKQKQLEKMQQEDEIQRQQLALQAENTRRLLEEQEKQLVEEYEIKSRLHTQKLTHEKQLRELEQSTEIQAMLAQQPKQQELELRLLTNKIQHDTLLKEQELDAEIKMFEIQQTKWHQAKEQLQADKIKQEERLKNQELAAEIREQETYQREKQKIQERLEVEKIQHQTKLKEMQLEAERKELELLAEASKYKENYLHREIEWLVLDKQRAELTRAIRETKISDL</sequence>
<proteinExistence type="predicted"/>
<keyword evidence="1" id="KW-0175">Coiled coil</keyword>
<dbReference type="Proteomes" id="UP000195442">
    <property type="component" value="Unassembled WGS sequence"/>
</dbReference>
<name>A0A1R4HCK2_9GAMM</name>
<dbReference type="EMBL" id="FUKJ01000301">
    <property type="protein sequence ID" value="SJM93937.1"/>
    <property type="molecule type" value="Genomic_DNA"/>
</dbReference>
<gene>
    <name evidence="2" type="ORF">CRENPOLYSF2_370040</name>
</gene>
<organism evidence="2 3">
    <name type="scientific">Crenothrix polyspora</name>
    <dbReference type="NCBI Taxonomy" id="360316"/>
    <lineage>
        <taxon>Bacteria</taxon>
        <taxon>Pseudomonadati</taxon>
        <taxon>Pseudomonadota</taxon>
        <taxon>Gammaproteobacteria</taxon>
        <taxon>Methylococcales</taxon>
        <taxon>Crenotrichaceae</taxon>
        <taxon>Crenothrix</taxon>
    </lineage>
</organism>
<accession>A0A1R4HCK2</accession>
<evidence type="ECO:0000313" key="3">
    <source>
        <dbReference type="Proteomes" id="UP000195442"/>
    </source>
</evidence>
<feature type="coiled-coil region" evidence="1">
    <location>
        <begin position="346"/>
        <end position="417"/>
    </location>
</feature>
<evidence type="ECO:0000313" key="2">
    <source>
        <dbReference type="EMBL" id="SJM93937.1"/>
    </source>
</evidence>
<evidence type="ECO:0000256" key="1">
    <source>
        <dbReference type="SAM" id="Coils"/>
    </source>
</evidence>
<dbReference type="AlphaFoldDB" id="A0A1R4HCK2"/>
<reference evidence="3" key="1">
    <citation type="submission" date="2017-02" db="EMBL/GenBank/DDBJ databases">
        <authorList>
            <person name="Daims H."/>
        </authorList>
    </citation>
    <scope>NUCLEOTIDE SEQUENCE [LARGE SCALE GENOMIC DNA]</scope>
</reference>
<keyword evidence="3" id="KW-1185">Reference proteome</keyword>
<dbReference type="RefSeq" id="WP_087147592.1">
    <property type="nucleotide sequence ID" value="NZ_FUKJ01000301.1"/>
</dbReference>